<evidence type="ECO:0000256" key="1">
    <source>
        <dbReference type="SAM" id="MobiDB-lite"/>
    </source>
</evidence>
<feature type="region of interest" description="Disordered" evidence="1">
    <location>
        <begin position="1"/>
        <end position="78"/>
    </location>
</feature>
<feature type="compositionally biased region" description="Basic and acidic residues" evidence="1">
    <location>
        <begin position="67"/>
        <end position="78"/>
    </location>
</feature>
<proteinExistence type="predicted"/>
<keyword evidence="3" id="KW-1185">Reference proteome</keyword>
<dbReference type="RefSeq" id="WP_091792350.1">
    <property type="nucleotide sequence ID" value="NZ_FNAF01000016.1"/>
</dbReference>
<dbReference type="Proteomes" id="UP000198995">
    <property type="component" value="Unassembled WGS sequence"/>
</dbReference>
<sequence length="302" mass="33603">MSDDKTQSEQAPQPLADTDPAAEATQPSDEAVTQAYLNDMPLDEAFLDEGETGSESTELSSDEATADIDRDAPEDNNRPLTEKLKAFADQLMDNPAPLLRKDSVIIPREPALELVEELLAYAESDGLPAEDNLIDALAADGHYEDPAYRPLERVKSRAQVIIANATVQADNIVNDARVLSKQLLQDTEDQIKARYDEVDTDIKNKLDGAQILSEKRLTEARSALTQSRQQAVDIINRYMDKAEDDYQGYWVRAEKTLQAALDKSDVTLGKVADVFERELEVIAEDLQTIDGILEELKMNRPR</sequence>
<evidence type="ECO:0000313" key="2">
    <source>
        <dbReference type="EMBL" id="SDE06509.1"/>
    </source>
</evidence>
<feature type="compositionally biased region" description="Acidic residues" evidence="1">
    <location>
        <begin position="41"/>
        <end position="52"/>
    </location>
</feature>
<name>A0A1G6ZVE8_PEPNI</name>
<dbReference type="AlphaFoldDB" id="A0A1G6ZVE8"/>
<evidence type="ECO:0000313" key="3">
    <source>
        <dbReference type="Proteomes" id="UP000198995"/>
    </source>
</evidence>
<reference evidence="2 3" key="1">
    <citation type="submission" date="2016-10" db="EMBL/GenBank/DDBJ databases">
        <authorList>
            <person name="de Groot N.N."/>
        </authorList>
    </citation>
    <scope>NUCLEOTIDE SEQUENCE [LARGE SCALE GENOMIC DNA]</scope>
    <source>
        <strain evidence="2 3">DSM 20475</strain>
    </source>
</reference>
<organism evidence="2 3">
    <name type="scientific">Peptococcus niger</name>
    <dbReference type="NCBI Taxonomy" id="2741"/>
    <lineage>
        <taxon>Bacteria</taxon>
        <taxon>Bacillati</taxon>
        <taxon>Bacillota</taxon>
        <taxon>Clostridia</taxon>
        <taxon>Eubacteriales</taxon>
        <taxon>Peptococcaceae</taxon>
        <taxon>Peptococcus</taxon>
    </lineage>
</organism>
<gene>
    <name evidence="2" type="ORF">SAMN04489866_1161</name>
</gene>
<accession>A0A1G6ZVE8</accession>
<protein>
    <submittedName>
        <fullName evidence="2">Uncharacterized protein</fullName>
    </submittedName>
</protein>
<dbReference type="EMBL" id="FNAF01000016">
    <property type="protein sequence ID" value="SDE06509.1"/>
    <property type="molecule type" value="Genomic_DNA"/>
</dbReference>